<protein>
    <submittedName>
        <fullName evidence="1">Uncharacterized protein</fullName>
    </submittedName>
</protein>
<reference evidence="1 2" key="1">
    <citation type="journal article" date="2011" name="J. Bacteriol.">
        <title>Draft genome sequence of Caloramator australicus strain RC3T, a thermoanaerobe from the Great Artesian Basin of Australia.</title>
        <authorList>
            <person name="Ogg C.D."/>
            <person name="Patel B.K.C."/>
        </authorList>
    </citation>
    <scope>NUCLEOTIDE SEQUENCE [LARGE SCALE GENOMIC DNA]</scope>
    <source>
        <strain evidence="1 2">RC3</strain>
    </source>
</reference>
<proteinExistence type="predicted"/>
<dbReference type="EMBL" id="CAKP01000038">
    <property type="protein sequence ID" value="CCJ32922.1"/>
    <property type="molecule type" value="Genomic_DNA"/>
</dbReference>
<gene>
    <name evidence="1" type="ORF">CAAU_0838</name>
</gene>
<evidence type="ECO:0000313" key="1">
    <source>
        <dbReference type="EMBL" id="CCJ32922.1"/>
    </source>
</evidence>
<sequence>MYEKRVEFQSLIGRLRTKEPFTAEMFSVEFQSLIGRLRTW</sequence>
<comment type="caution">
    <text evidence="1">The sequence shown here is derived from an EMBL/GenBank/DDBJ whole genome shotgun (WGS) entry which is preliminary data.</text>
</comment>
<accession>I7LIG1</accession>
<evidence type="ECO:0000313" key="2">
    <source>
        <dbReference type="Proteomes" id="UP000007652"/>
    </source>
</evidence>
<dbReference type="AlphaFoldDB" id="I7LIG1"/>
<keyword evidence="2" id="KW-1185">Reference proteome</keyword>
<dbReference type="Proteomes" id="UP000007652">
    <property type="component" value="Unassembled WGS sequence"/>
</dbReference>
<organism evidence="1 2">
    <name type="scientific">Caloramator australicus RC3</name>
    <dbReference type="NCBI Taxonomy" id="857293"/>
    <lineage>
        <taxon>Bacteria</taxon>
        <taxon>Bacillati</taxon>
        <taxon>Bacillota</taxon>
        <taxon>Clostridia</taxon>
        <taxon>Eubacteriales</taxon>
        <taxon>Clostridiaceae</taxon>
        <taxon>Caloramator</taxon>
    </lineage>
</organism>
<name>I7LIG1_9CLOT</name>